<dbReference type="PANTHER" id="PTHR23024:SF146">
    <property type="entry name" value="OS08G0474866 PROTEIN"/>
    <property type="match status" value="1"/>
</dbReference>
<dbReference type="Pfam" id="PF07859">
    <property type="entry name" value="Abhydrolase_3"/>
    <property type="match status" value="1"/>
</dbReference>
<evidence type="ECO:0000313" key="2">
    <source>
        <dbReference type="EMBL" id="KAF6991652.1"/>
    </source>
</evidence>
<dbReference type="SUPFAM" id="SSF53474">
    <property type="entry name" value="alpha/beta-Hydrolases"/>
    <property type="match status" value="1"/>
</dbReference>
<protein>
    <recommendedName>
        <fullName evidence="1">Alpha/beta hydrolase fold-3 domain-containing protein</fullName>
    </recommendedName>
</protein>
<dbReference type="PANTHER" id="PTHR23024">
    <property type="entry name" value="ARYLACETAMIDE DEACETYLASE"/>
    <property type="match status" value="1"/>
</dbReference>
<feature type="non-terminal residue" evidence="2">
    <location>
        <position position="75"/>
    </location>
</feature>
<dbReference type="GO" id="GO:0016787">
    <property type="term" value="F:hydrolase activity"/>
    <property type="evidence" value="ECO:0007669"/>
    <property type="project" value="InterPro"/>
</dbReference>
<proteinExistence type="predicted"/>
<organism evidence="2">
    <name type="scientific">Triticum aestivum</name>
    <name type="common">Wheat</name>
    <dbReference type="NCBI Taxonomy" id="4565"/>
    <lineage>
        <taxon>Eukaryota</taxon>
        <taxon>Viridiplantae</taxon>
        <taxon>Streptophyta</taxon>
        <taxon>Embryophyta</taxon>
        <taxon>Tracheophyta</taxon>
        <taxon>Spermatophyta</taxon>
        <taxon>Magnoliopsida</taxon>
        <taxon>Liliopsida</taxon>
        <taxon>Poales</taxon>
        <taxon>Poaceae</taxon>
        <taxon>BOP clade</taxon>
        <taxon>Pooideae</taxon>
        <taxon>Triticodae</taxon>
        <taxon>Triticeae</taxon>
        <taxon>Triticinae</taxon>
        <taxon>Triticum</taxon>
    </lineage>
</organism>
<dbReference type="InterPro" id="IPR013094">
    <property type="entry name" value="AB_hydrolase_3"/>
</dbReference>
<reference evidence="2" key="1">
    <citation type="journal article" date="2017" name="Gigascience">
        <title>The first near-complete assembly of the hexaploid bread wheat genome, Triticum aestivum.</title>
        <authorList>
            <person name="Zimin A.V."/>
            <person name="Puiu D."/>
            <person name="Hall R."/>
            <person name="Kingan S."/>
            <person name="Clavijo B.J."/>
            <person name="Salzberg S.L."/>
        </authorList>
    </citation>
    <scope>NUCLEOTIDE SEQUENCE</scope>
    <source>
        <tissue evidence="2">Leaf</tissue>
    </source>
</reference>
<dbReference type="Proteomes" id="UP000815260">
    <property type="component" value="Chromosome 1B"/>
</dbReference>
<dbReference type="EMBL" id="CM022212">
    <property type="protein sequence ID" value="KAF6991652.1"/>
    <property type="molecule type" value="Genomic_DNA"/>
</dbReference>
<accession>A0A9R1IT07</accession>
<dbReference type="AlphaFoldDB" id="A0A9R1IT07"/>
<evidence type="ECO:0000259" key="1">
    <source>
        <dbReference type="Pfam" id="PF07859"/>
    </source>
</evidence>
<gene>
    <name evidence="2" type="ORF">CFC21_008715</name>
</gene>
<feature type="domain" description="Alpha/beta hydrolase fold-3" evidence="1">
    <location>
        <begin position="1"/>
        <end position="71"/>
    </location>
</feature>
<dbReference type="InterPro" id="IPR029058">
    <property type="entry name" value="AB_hydrolase_fold"/>
</dbReference>
<comment type="caution">
    <text evidence="2">The sequence shown here is derived from an EMBL/GenBank/DDBJ whole genome shotgun (WGS) entry which is preliminary data.</text>
</comment>
<dbReference type="InterPro" id="IPR050466">
    <property type="entry name" value="Carboxylest/Gibb_receptor"/>
</dbReference>
<feature type="non-terminal residue" evidence="2">
    <location>
        <position position="1"/>
    </location>
</feature>
<reference evidence="2" key="2">
    <citation type="submission" date="2020-03" db="EMBL/GenBank/DDBJ databases">
        <title>The second near-complete assembly of the hexaploid bread wheat (Triticum aestivum) genome.</title>
        <authorList>
            <person name="Zimin A.V."/>
            <person name="Puiu D."/>
            <person name="Shumante A."/>
            <person name="Alonge M."/>
            <person name="Salzberg S.L."/>
        </authorList>
    </citation>
    <scope>NUCLEOTIDE SEQUENCE</scope>
    <source>
        <tissue evidence="2">Leaf</tissue>
    </source>
</reference>
<name>A0A9R1IT07_WHEAT</name>
<dbReference type="Gene3D" id="3.40.50.1820">
    <property type="entry name" value="alpha/beta hydrolase"/>
    <property type="match status" value="1"/>
</dbReference>
<dbReference type="OrthoDB" id="1740220at2759"/>
<sequence length="75" mass="8321">VSVDYHLSLEHPLPTAYDDAWTALRWVLRSARFGTEPWLSRRTDLTRLLLVGDSAGGNIAHNMAMRTGREGLDGG</sequence>